<accession>A0A6P6JRL5</accession>
<protein>
    <submittedName>
        <fullName evidence="5">Mucin-5AC-like</fullName>
    </submittedName>
</protein>
<evidence type="ECO:0000313" key="4">
    <source>
        <dbReference type="Proteomes" id="UP000515129"/>
    </source>
</evidence>
<dbReference type="AlphaFoldDB" id="A0A6P6JRL5"/>
<keyword evidence="4" id="KW-1185">Reference proteome</keyword>
<feature type="compositionally biased region" description="Basic and acidic residues" evidence="1">
    <location>
        <begin position="366"/>
        <end position="400"/>
    </location>
</feature>
<keyword evidence="2" id="KW-0812">Transmembrane</keyword>
<dbReference type="GeneID" id="113045623"/>
<evidence type="ECO:0000256" key="3">
    <source>
        <dbReference type="SAM" id="SignalP"/>
    </source>
</evidence>
<feature type="region of interest" description="Disordered" evidence="1">
    <location>
        <begin position="284"/>
        <end position="306"/>
    </location>
</feature>
<dbReference type="Proteomes" id="UP000515129">
    <property type="component" value="Chromosome 3"/>
</dbReference>
<proteinExistence type="predicted"/>
<evidence type="ECO:0000256" key="2">
    <source>
        <dbReference type="SAM" id="Phobius"/>
    </source>
</evidence>
<feature type="signal peptide" evidence="3">
    <location>
        <begin position="1"/>
        <end position="26"/>
    </location>
</feature>
<feature type="region of interest" description="Disordered" evidence="1">
    <location>
        <begin position="81"/>
        <end position="117"/>
    </location>
</feature>
<feature type="compositionally biased region" description="Low complexity" evidence="1">
    <location>
        <begin position="202"/>
        <end position="215"/>
    </location>
</feature>
<evidence type="ECO:0000313" key="5">
    <source>
        <dbReference type="RefSeq" id="XP_026061892.1"/>
    </source>
</evidence>
<feature type="compositionally biased region" description="Polar residues" evidence="1">
    <location>
        <begin position="81"/>
        <end position="108"/>
    </location>
</feature>
<keyword evidence="2" id="KW-0472">Membrane</keyword>
<dbReference type="OrthoDB" id="8887577at2759"/>
<name>A0A6P6JRL5_CARAU</name>
<gene>
    <name evidence="5" type="primary">LOC113045623</name>
</gene>
<feature type="region of interest" description="Disordered" evidence="1">
    <location>
        <begin position="366"/>
        <end position="413"/>
    </location>
</feature>
<feature type="transmembrane region" description="Helical" evidence="2">
    <location>
        <begin position="252"/>
        <end position="274"/>
    </location>
</feature>
<dbReference type="KEGG" id="caua:113045623"/>
<keyword evidence="3" id="KW-0732">Signal</keyword>
<feature type="chain" id="PRO_5027729304" evidence="3">
    <location>
        <begin position="27"/>
        <end position="413"/>
    </location>
</feature>
<evidence type="ECO:0000256" key="1">
    <source>
        <dbReference type="SAM" id="MobiDB-lite"/>
    </source>
</evidence>
<keyword evidence="2" id="KW-1133">Transmembrane helix</keyword>
<dbReference type="RefSeq" id="XP_026061892.1">
    <property type="nucleotide sequence ID" value="XM_026206107.1"/>
</dbReference>
<feature type="region of interest" description="Disordered" evidence="1">
    <location>
        <begin position="191"/>
        <end position="221"/>
    </location>
</feature>
<sequence length="413" mass="44353">MLTMRLTFSYLLLFLALGPCFKSTDAQETTTNTDAILPTSQNNFTMETTLGPEITTPENTITLAQTEADPDNPETTLVNQVSTMQEPTSESPQPLSAEIEQTSQISDPETTTVQTEQTTVSTPIAYVNVGTTATERITSDAPSTSHYETTFELTISTERPTDEITTATVAMTTESTEALNPTFILAESTAEPPSIISSPADTSTTSLTPTSQLPQNTAAPMHPLTTLDEESVYTSIGPAADDSTGSPIETNWILIIIVCVAVIFALCVGMILFVHRRKKNASRNFRPQSKWSKKKKGGENDAWAGPVNLEAGAENDAEVQEGLLPNNGKLDGDDMVLSTFTAPDGGDVANGGVGGDGTKEAKKWEEQEPFKFIDEDVNEDKTTPAESEKQKGDEKSEEKGMNGGETFCLTTAV</sequence>
<organism evidence="4 5">
    <name type="scientific">Carassius auratus</name>
    <name type="common">Goldfish</name>
    <dbReference type="NCBI Taxonomy" id="7957"/>
    <lineage>
        <taxon>Eukaryota</taxon>
        <taxon>Metazoa</taxon>
        <taxon>Chordata</taxon>
        <taxon>Craniata</taxon>
        <taxon>Vertebrata</taxon>
        <taxon>Euteleostomi</taxon>
        <taxon>Actinopterygii</taxon>
        <taxon>Neopterygii</taxon>
        <taxon>Teleostei</taxon>
        <taxon>Ostariophysi</taxon>
        <taxon>Cypriniformes</taxon>
        <taxon>Cyprinidae</taxon>
        <taxon>Cyprininae</taxon>
        <taxon>Carassius</taxon>
    </lineage>
</organism>
<reference evidence="5" key="1">
    <citation type="submission" date="2025-08" db="UniProtKB">
        <authorList>
            <consortium name="RefSeq"/>
        </authorList>
    </citation>
    <scope>IDENTIFICATION</scope>
    <source>
        <strain evidence="5">Wakin</strain>
        <tissue evidence="5">Muscle</tissue>
    </source>
</reference>